<evidence type="ECO:0000313" key="2">
    <source>
        <dbReference type="EnsemblMetazoa" id="GMOY011306-PA"/>
    </source>
</evidence>
<evidence type="ECO:0000313" key="3">
    <source>
        <dbReference type="Proteomes" id="UP000092444"/>
    </source>
</evidence>
<sequence length="126" mass="13448">MIHITAVASVTVSSSVLISGVRALTVAVKGTDLLRLGKLKTLLLSVATSNAEPLASNIRLLFVGLLTESDLRKSSGSKCSNFVWESGRGDDTCLLSRTASVGMEDKFISQSVGLVLYCWLAWLVCK</sequence>
<dbReference type="EnsemblMetazoa" id="GMOY011306-RA">
    <property type="protein sequence ID" value="GMOY011306-PA"/>
    <property type="gene ID" value="GMOY011306"/>
</dbReference>
<feature type="signal peptide" evidence="1">
    <location>
        <begin position="1"/>
        <end position="23"/>
    </location>
</feature>
<dbReference type="EMBL" id="CCAG010011849">
    <property type="status" value="NOT_ANNOTATED_CDS"/>
    <property type="molecule type" value="Genomic_DNA"/>
</dbReference>
<proteinExistence type="predicted"/>
<dbReference type="VEuPathDB" id="VectorBase:GMOY011306"/>
<keyword evidence="1" id="KW-0732">Signal</keyword>
<evidence type="ECO:0000256" key="1">
    <source>
        <dbReference type="SAM" id="SignalP"/>
    </source>
</evidence>
<dbReference type="AlphaFoldDB" id="A0A1B0GDD1"/>
<accession>A0A1B0GDD1</accession>
<reference evidence="2" key="1">
    <citation type="submission" date="2020-05" db="UniProtKB">
        <authorList>
            <consortium name="EnsemblMetazoa"/>
        </authorList>
    </citation>
    <scope>IDENTIFICATION</scope>
    <source>
        <strain evidence="2">Yale</strain>
    </source>
</reference>
<feature type="chain" id="PRO_5008408246" evidence="1">
    <location>
        <begin position="24"/>
        <end position="126"/>
    </location>
</feature>
<organism evidence="2 3">
    <name type="scientific">Glossina morsitans morsitans</name>
    <name type="common">Savannah tsetse fly</name>
    <dbReference type="NCBI Taxonomy" id="37546"/>
    <lineage>
        <taxon>Eukaryota</taxon>
        <taxon>Metazoa</taxon>
        <taxon>Ecdysozoa</taxon>
        <taxon>Arthropoda</taxon>
        <taxon>Hexapoda</taxon>
        <taxon>Insecta</taxon>
        <taxon>Pterygota</taxon>
        <taxon>Neoptera</taxon>
        <taxon>Endopterygota</taxon>
        <taxon>Diptera</taxon>
        <taxon>Brachycera</taxon>
        <taxon>Muscomorpha</taxon>
        <taxon>Hippoboscoidea</taxon>
        <taxon>Glossinidae</taxon>
        <taxon>Glossina</taxon>
    </lineage>
</organism>
<name>A0A1B0GDD1_GLOMM</name>
<dbReference type="Proteomes" id="UP000092444">
    <property type="component" value="Unassembled WGS sequence"/>
</dbReference>
<keyword evidence="3" id="KW-1185">Reference proteome</keyword>
<protein>
    <submittedName>
        <fullName evidence="2">Uncharacterized protein</fullName>
    </submittedName>
</protein>